<dbReference type="Gene3D" id="2.40.30.330">
    <property type="entry name" value="Pre-mRNA cleavage complex subunit Clp1, C-terminal domain"/>
    <property type="match status" value="1"/>
</dbReference>
<comment type="function">
    <text evidence="9">Required for endonucleolytic cleavage during polyadenylation-dependent pre-mRNA 3'-end formation.</text>
</comment>
<dbReference type="Gene3D" id="3.40.50.300">
    <property type="entry name" value="P-loop containing nucleotide triphosphate hydrolases"/>
    <property type="match status" value="1"/>
</dbReference>
<dbReference type="OrthoDB" id="258143at2759"/>
<comment type="similarity">
    <text evidence="9">Belongs to the Clp1 family. Clp1 subfamily.</text>
</comment>
<dbReference type="GO" id="GO:0005849">
    <property type="term" value="C:mRNA cleavage factor complex"/>
    <property type="evidence" value="ECO:0007669"/>
    <property type="project" value="UniProtKB-UniRule"/>
</dbReference>
<dbReference type="GO" id="GO:0006388">
    <property type="term" value="P:tRNA splicing, via endonucleolytic cleavage and ligation"/>
    <property type="evidence" value="ECO:0007669"/>
    <property type="project" value="TreeGrafter"/>
</dbReference>
<dbReference type="InterPro" id="IPR027417">
    <property type="entry name" value="P-loop_NTPase"/>
</dbReference>
<dbReference type="SUPFAM" id="SSF52540">
    <property type="entry name" value="P-loop containing nucleoside triphosphate hydrolases"/>
    <property type="match status" value="1"/>
</dbReference>
<dbReference type="Gene3D" id="2.60.120.1030">
    <property type="entry name" value="Clp1, DNA binding domain"/>
    <property type="match status" value="1"/>
</dbReference>
<evidence type="ECO:0000256" key="3">
    <source>
        <dbReference type="ARBA" id="ARBA00018706"/>
    </source>
</evidence>
<dbReference type="AlphaFoldDB" id="A0A4S2N6K7"/>
<dbReference type="InParanoid" id="A0A4S2N6K7"/>
<evidence type="ECO:0000256" key="2">
    <source>
        <dbReference type="ARBA" id="ARBA00004123"/>
    </source>
</evidence>
<dbReference type="Pfam" id="PF16573">
    <property type="entry name" value="CLP1_N"/>
    <property type="match status" value="1"/>
</dbReference>
<evidence type="ECO:0000256" key="9">
    <source>
        <dbReference type="HAMAP-Rule" id="MF_03035"/>
    </source>
</evidence>
<evidence type="ECO:0000313" key="14">
    <source>
        <dbReference type="Proteomes" id="UP000298138"/>
    </source>
</evidence>
<dbReference type="STRING" id="341454.A0A4S2N6K7"/>
<evidence type="ECO:0000256" key="4">
    <source>
        <dbReference type="ARBA" id="ARBA00019824"/>
    </source>
</evidence>
<dbReference type="EMBL" id="ML220112">
    <property type="protein sequence ID" value="TGZ84796.1"/>
    <property type="molecule type" value="Genomic_DNA"/>
</dbReference>
<dbReference type="FunFam" id="2.60.120.1030:FF:000001">
    <property type="entry name" value="Protein CLP1 homolog 5"/>
    <property type="match status" value="1"/>
</dbReference>
<comment type="subunit">
    <text evidence="9">Component of a pre-mRNA cleavage factor complex. Interacts directly with PCF11.</text>
</comment>
<evidence type="ECO:0000256" key="7">
    <source>
        <dbReference type="ARBA" id="ARBA00022840"/>
    </source>
</evidence>
<evidence type="ECO:0000259" key="12">
    <source>
        <dbReference type="Pfam" id="PF16575"/>
    </source>
</evidence>
<evidence type="ECO:0000256" key="6">
    <source>
        <dbReference type="ARBA" id="ARBA00022741"/>
    </source>
</evidence>
<evidence type="ECO:0000313" key="13">
    <source>
        <dbReference type="EMBL" id="TGZ84796.1"/>
    </source>
</evidence>
<dbReference type="FunCoup" id="A0A4S2N6K7">
    <property type="interactions" value="811"/>
</dbReference>
<keyword evidence="14" id="KW-1185">Reference proteome</keyword>
<keyword evidence="5 9" id="KW-0507">mRNA processing</keyword>
<dbReference type="HAMAP" id="MF_03035">
    <property type="entry name" value="Clp1"/>
    <property type="match status" value="1"/>
</dbReference>
<dbReference type="InterPro" id="IPR038238">
    <property type="entry name" value="Clp1_C_sf"/>
</dbReference>
<dbReference type="Pfam" id="PF06807">
    <property type="entry name" value="Clp1"/>
    <property type="match status" value="1"/>
</dbReference>
<dbReference type="Proteomes" id="UP000298138">
    <property type="component" value="Unassembled WGS sequence"/>
</dbReference>
<feature type="domain" description="Clp1 C-terminal" evidence="10">
    <location>
        <begin position="334"/>
        <end position="442"/>
    </location>
</feature>
<dbReference type="GO" id="GO:0031124">
    <property type="term" value="P:mRNA 3'-end processing"/>
    <property type="evidence" value="ECO:0007669"/>
    <property type="project" value="UniProtKB-UniRule"/>
</dbReference>
<gene>
    <name evidence="9" type="primary">CLP1</name>
    <name evidence="13" type="ORF">EX30DRAFT_367936</name>
</gene>
<reference evidence="13 14" key="1">
    <citation type="submission" date="2019-04" db="EMBL/GenBank/DDBJ databases">
        <title>Comparative genomics and transcriptomics to analyze fruiting body development in filamentous ascomycetes.</title>
        <authorList>
            <consortium name="DOE Joint Genome Institute"/>
            <person name="Lutkenhaus R."/>
            <person name="Traeger S."/>
            <person name="Breuer J."/>
            <person name="Kuo A."/>
            <person name="Lipzen A."/>
            <person name="Pangilinan J."/>
            <person name="Dilworth D."/>
            <person name="Sandor L."/>
            <person name="Poggeler S."/>
            <person name="Barry K."/>
            <person name="Grigoriev I.V."/>
            <person name="Nowrousian M."/>
        </authorList>
    </citation>
    <scope>NUCLEOTIDE SEQUENCE [LARGE SCALE GENOMIC DNA]</scope>
    <source>
        <strain evidence="13 14">CBS 389.68</strain>
    </source>
</reference>
<organism evidence="13 14">
    <name type="scientific">Ascodesmis nigricans</name>
    <dbReference type="NCBI Taxonomy" id="341454"/>
    <lineage>
        <taxon>Eukaryota</taxon>
        <taxon>Fungi</taxon>
        <taxon>Dikarya</taxon>
        <taxon>Ascomycota</taxon>
        <taxon>Pezizomycotina</taxon>
        <taxon>Pezizomycetes</taxon>
        <taxon>Pezizales</taxon>
        <taxon>Ascodesmidaceae</taxon>
        <taxon>Ascodesmis</taxon>
    </lineage>
</organism>
<dbReference type="InterPro" id="IPR010655">
    <property type="entry name" value="Clp1_C"/>
</dbReference>
<dbReference type="GO" id="GO:0005524">
    <property type="term" value="F:ATP binding"/>
    <property type="evidence" value="ECO:0007669"/>
    <property type="project" value="UniProtKB-UniRule"/>
</dbReference>
<dbReference type="InterPro" id="IPR028606">
    <property type="entry name" value="Clp1"/>
</dbReference>
<feature type="binding site" evidence="9">
    <location>
        <position position="66"/>
    </location>
    <ligand>
        <name>ATP</name>
        <dbReference type="ChEBI" id="CHEBI:30616"/>
    </ligand>
</feature>
<evidence type="ECO:0000256" key="8">
    <source>
        <dbReference type="ARBA" id="ARBA00023242"/>
    </source>
</evidence>
<keyword evidence="6 9" id="KW-0547">Nucleotide-binding</keyword>
<feature type="domain" description="Clp1 N-terminal" evidence="11">
    <location>
        <begin position="22"/>
        <end position="110"/>
    </location>
</feature>
<name>A0A4S2N6K7_9PEZI</name>
<keyword evidence="8 9" id="KW-0539">Nucleus</keyword>
<dbReference type="GO" id="GO:0051731">
    <property type="term" value="F:polynucleotide 5'-hydroxyl-kinase activity"/>
    <property type="evidence" value="ECO:0007669"/>
    <property type="project" value="InterPro"/>
</dbReference>
<evidence type="ECO:0000256" key="5">
    <source>
        <dbReference type="ARBA" id="ARBA00022664"/>
    </source>
</evidence>
<evidence type="ECO:0000259" key="11">
    <source>
        <dbReference type="Pfam" id="PF16573"/>
    </source>
</evidence>
<dbReference type="InterPro" id="IPR032319">
    <property type="entry name" value="CLP1_P"/>
</dbReference>
<proteinExistence type="inferred from homology"/>
<feature type="domain" description="Clp1 P-loop" evidence="12">
    <location>
        <begin position="126"/>
        <end position="327"/>
    </location>
</feature>
<sequence length="449" mass="48659">MSVPGLQLAEAPDAPAERTITINAGREWCFEVSHGSTLELKLTHGTAEIFGTELPLSQKFTFSGTKAAVYTWNGCTLEITGSPSVGYISEEVPMSEYINLHFALEKARGRAAELNGGQGPRVMIVGPEDAGKTSLVKTLAGYAVRSGRKPVVVNLDPKEGMLSLPGTLTAVSFNTILDVEEGWGTSLTSGPGPVPAKTPLVYYYGMERPSENEKLYRKLSARMALAVTSKLSSSDVNRASGCIIDTSGLLASKQSYDLISHIVAEFSVDTIVVLGSERLYSDMTRRFEERAQNPVAVVKLQKSGGCVDREESYLKQTRETAIKGYFFGEPKRTLSPYTLTVGFDEMHLWKVGEVSNIGAELLPAGETHSQPLYSKIEPSVGLQHAVLAVLNADLGDKEEVFAESTVMGFVYVSSVDDQKRIMKILTPVSGRLPKKPLIVGAFPERVSNL</sequence>
<evidence type="ECO:0000259" key="10">
    <source>
        <dbReference type="Pfam" id="PF06807"/>
    </source>
</evidence>
<feature type="binding site" evidence="9">
    <location>
        <position position="27"/>
    </location>
    <ligand>
        <name>ATP</name>
        <dbReference type="ChEBI" id="CHEBI:30616"/>
    </ligand>
</feature>
<keyword evidence="7 9" id="KW-0067">ATP-binding</keyword>
<dbReference type="InterPro" id="IPR032324">
    <property type="entry name" value="Clp1_N"/>
</dbReference>
<dbReference type="PANTHER" id="PTHR12755:SF6">
    <property type="entry name" value="POLYRIBONUCLEOTIDE 5'-HYDROXYL-KINASE CLP1"/>
    <property type="match status" value="1"/>
</dbReference>
<dbReference type="PANTHER" id="PTHR12755">
    <property type="entry name" value="CLEAVAGE/POLYADENYLATION FACTOR IA SUBUNIT CLP1P"/>
    <property type="match status" value="1"/>
</dbReference>
<dbReference type="InterPro" id="IPR038239">
    <property type="entry name" value="Clp1_N_sf"/>
</dbReference>
<dbReference type="InterPro" id="IPR045116">
    <property type="entry name" value="Clp1/Grc3"/>
</dbReference>
<comment type="subcellular location">
    <subcellularLocation>
        <location evidence="2 9">Nucleus</location>
    </subcellularLocation>
</comment>
<feature type="binding site" evidence="9">
    <location>
        <begin position="129"/>
        <end position="134"/>
    </location>
    <ligand>
        <name>ATP</name>
        <dbReference type="ChEBI" id="CHEBI:30616"/>
    </ligand>
</feature>
<comment type="function">
    <text evidence="1">Polynucleotide 5'-kinase involved in rRNA processing.</text>
</comment>
<accession>A0A4S2N6K7</accession>
<evidence type="ECO:0000256" key="1">
    <source>
        <dbReference type="ARBA" id="ARBA00003798"/>
    </source>
</evidence>
<dbReference type="Pfam" id="PF16575">
    <property type="entry name" value="CLP1_P"/>
    <property type="match status" value="1"/>
</dbReference>
<protein>
    <recommendedName>
        <fullName evidence="4">Polynucleotide 5'-hydroxyl-kinase GRC3</fullName>
    </recommendedName>
    <alternativeName>
        <fullName evidence="3">Polynucleotide 5'-hydroxyl-kinase grc3</fullName>
    </alternativeName>
</protein>